<dbReference type="KEGG" id="bana:BARAN1_0610"/>
<reference evidence="2" key="1">
    <citation type="submission" date="2018-05" db="EMBL/GenBank/DDBJ databases">
        <authorList>
            <person name="Hao L."/>
        </authorList>
    </citation>
    <scope>NUCLEOTIDE SEQUENCE [LARGE SCALE GENOMIC DNA]</scope>
</reference>
<accession>A0A2X3ML52</accession>
<dbReference type="RefSeq" id="WP_122030826.1">
    <property type="nucleotide sequence ID" value="NZ_LS483254.1"/>
</dbReference>
<sequence>MTWVLLVALIGAVLAVNQPPPVVPLAFDSAARAVGEVARALGGTGRGLRDPYPEASRPVMAVLRHLPPAVREAVIGWGMRFSVGYPATALAGFDPDSLFSDYVRRYPNREYPAIVLGSPGGGVAHLAALLDAPFLPVCALIGIRHEVQPDDLAAYAATARAARELAAPGRYELIVHYDPIHDRDLVAHACLIRVRLLSLPRPYREFIGEHLAPGGTLILAEGTYPWPQAELGDGIWLQIGGLGGIGPEDYLAHYPSPGPTIARRESEWGCPNAFAQDLQAFAAGAGITLVEVPAAHPTDYSELAYRAYRAAGGRDDVVILDCFTSLDSRFCKRTGIPPLHLPFGTEDALLFAQRFLAAAPVAEKLLLLHPTFARPPDWVPLARWREVLGEGTTVLVDERYWPDDPYAPFAAAAELARREKEWELARPLHLPVQGFLDLVGR</sequence>
<dbReference type="AlphaFoldDB" id="A0A2X3ML52"/>
<proteinExistence type="predicted"/>
<evidence type="ECO:0000313" key="2">
    <source>
        <dbReference type="Proteomes" id="UP000249818"/>
    </source>
</evidence>
<protein>
    <submittedName>
        <fullName evidence="1">Uncharacterized protein</fullName>
    </submittedName>
</protein>
<dbReference type="Proteomes" id="UP000249818">
    <property type="component" value="Chromosome BARAN1"/>
</dbReference>
<evidence type="ECO:0000313" key="1">
    <source>
        <dbReference type="EMBL" id="SQD92634.1"/>
    </source>
</evidence>
<organism evidence="1 2">
    <name type="scientific">Candidatus Bipolaricaulis anaerobius</name>
    <dbReference type="NCBI Taxonomy" id="2026885"/>
    <lineage>
        <taxon>Bacteria</taxon>
        <taxon>Candidatus Bipolaricaulota</taxon>
        <taxon>Candidatus Bipolaricaulia</taxon>
        <taxon>Candidatus Bipolaricaulales</taxon>
        <taxon>Candidatus Bipolaricaulaceae</taxon>
        <taxon>Candidatus Bipolaricaulis</taxon>
    </lineage>
</organism>
<name>A0A2X3ML52_9BACT</name>
<dbReference type="EMBL" id="LS483254">
    <property type="protein sequence ID" value="SQD92634.1"/>
    <property type="molecule type" value="Genomic_DNA"/>
</dbReference>
<gene>
    <name evidence="1" type="ORF">BARAN1_0610</name>
</gene>
<dbReference type="OrthoDB" id="501208at2"/>
<keyword evidence="2" id="KW-1185">Reference proteome</keyword>